<evidence type="ECO:0000259" key="5">
    <source>
        <dbReference type="Pfam" id="PF00890"/>
    </source>
</evidence>
<reference evidence="6 7" key="1">
    <citation type="submission" date="2020-07" db="EMBL/GenBank/DDBJ databases">
        <authorList>
            <person name="Partida-Martinez L."/>
            <person name="Huntemann M."/>
            <person name="Clum A."/>
            <person name="Wang J."/>
            <person name="Palaniappan K."/>
            <person name="Ritter S."/>
            <person name="Chen I.-M."/>
            <person name="Stamatis D."/>
            <person name="Reddy T."/>
            <person name="O'Malley R."/>
            <person name="Daum C."/>
            <person name="Shapiro N."/>
            <person name="Ivanova N."/>
            <person name="Kyrpides N."/>
            <person name="Woyke T."/>
        </authorList>
    </citation>
    <scope>NUCLEOTIDE SEQUENCE [LARGE SCALE GENOMIC DNA]</scope>
    <source>
        <strain evidence="6 7">AT2.17</strain>
    </source>
</reference>
<dbReference type="SUPFAM" id="SSF51905">
    <property type="entry name" value="FAD/NAD(P)-binding domain"/>
    <property type="match status" value="1"/>
</dbReference>
<evidence type="ECO:0000313" key="7">
    <source>
        <dbReference type="Proteomes" id="UP000549911"/>
    </source>
</evidence>
<keyword evidence="2" id="KW-0285">Flavoprotein</keyword>
<dbReference type="AlphaFoldDB" id="A0A7Y9KNK7"/>
<protein>
    <submittedName>
        <fullName evidence="6">Fumarate reductase flavoprotein subunit</fullName>
        <ecNumber evidence="6">1.3.5.4</ecNumber>
    </submittedName>
</protein>
<evidence type="ECO:0000256" key="4">
    <source>
        <dbReference type="ARBA" id="ARBA00023002"/>
    </source>
</evidence>
<dbReference type="InterPro" id="IPR050315">
    <property type="entry name" value="FAD-oxidoreductase_2"/>
</dbReference>
<evidence type="ECO:0000256" key="1">
    <source>
        <dbReference type="ARBA" id="ARBA00001974"/>
    </source>
</evidence>
<dbReference type="Proteomes" id="UP000549911">
    <property type="component" value="Unassembled WGS sequence"/>
</dbReference>
<evidence type="ECO:0000313" key="6">
    <source>
        <dbReference type="EMBL" id="NYE35816.1"/>
    </source>
</evidence>
<feature type="domain" description="FAD-dependent oxidoreductase 2 FAD-binding" evidence="5">
    <location>
        <begin position="9"/>
        <end position="450"/>
    </location>
</feature>
<keyword evidence="7" id="KW-1185">Reference proteome</keyword>
<accession>A0A7Y9KNK7</accession>
<dbReference type="GO" id="GO:0033765">
    <property type="term" value="F:steroid dehydrogenase activity, acting on the CH-CH group of donors"/>
    <property type="evidence" value="ECO:0007669"/>
    <property type="project" value="UniProtKB-ARBA"/>
</dbReference>
<dbReference type="GO" id="GO:0008202">
    <property type="term" value="P:steroid metabolic process"/>
    <property type="evidence" value="ECO:0007669"/>
    <property type="project" value="UniProtKB-ARBA"/>
</dbReference>
<dbReference type="Gene3D" id="3.50.50.60">
    <property type="entry name" value="FAD/NAD(P)-binding domain"/>
    <property type="match status" value="1"/>
</dbReference>
<dbReference type="PANTHER" id="PTHR43400:SF10">
    <property type="entry name" value="3-OXOSTEROID 1-DEHYDROGENASE"/>
    <property type="match status" value="1"/>
</dbReference>
<dbReference type="RefSeq" id="WP_179618423.1">
    <property type="nucleotide sequence ID" value="NZ_JACCBW010000001.1"/>
</dbReference>
<dbReference type="EMBL" id="JACCBW010000001">
    <property type="protein sequence ID" value="NYE35816.1"/>
    <property type="molecule type" value="Genomic_DNA"/>
</dbReference>
<comment type="cofactor">
    <cofactor evidence="1">
        <name>FAD</name>
        <dbReference type="ChEBI" id="CHEBI:57692"/>
    </cofactor>
</comment>
<comment type="caution">
    <text evidence="6">The sequence shown here is derived from an EMBL/GenBank/DDBJ whole genome shotgun (WGS) entry which is preliminary data.</text>
</comment>
<organism evidence="6 7">
    <name type="scientific">Nocardioides cavernae</name>
    <dbReference type="NCBI Taxonomy" id="1921566"/>
    <lineage>
        <taxon>Bacteria</taxon>
        <taxon>Bacillati</taxon>
        <taxon>Actinomycetota</taxon>
        <taxon>Actinomycetes</taxon>
        <taxon>Propionibacteriales</taxon>
        <taxon>Nocardioidaceae</taxon>
        <taxon>Nocardioides</taxon>
    </lineage>
</organism>
<dbReference type="InterPro" id="IPR036188">
    <property type="entry name" value="FAD/NAD-bd_sf"/>
</dbReference>
<keyword evidence="4 6" id="KW-0560">Oxidoreductase</keyword>
<dbReference type="InterPro" id="IPR003953">
    <property type="entry name" value="FAD-dep_OxRdtase_2_FAD-bd"/>
</dbReference>
<dbReference type="InterPro" id="IPR027477">
    <property type="entry name" value="Succ_DH/fumarate_Rdtase_cat_sf"/>
</dbReference>
<evidence type="ECO:0000256" key="3">
    <source>
        <dbReference type="ARBA" id="ARBA00022827"/>
    </source>
</evidence>
<dbReference type="PANTHER" id="PTHR43400">
    <property type="entry name" value="FUMARATE REDUCTASE"/>
    <property type="match status" value="1"/>
</dbReference>
<dbReference type="PRINTS" id="PR00420">
    <property type="entry name" value="RNGMNOXGNASE"/>
</dbReference>
<dbReference type="Pfam" id="PF00890">
    <property type="entry name" value="FAD_binding_2"/>
    <property type="match status" value="1"/>
</dbReference>
<name>A0A7Y9KNK7_9ACTN</name>
<dbReference type="Gene3D" id="3.90.700.10">
    <property type="entry name" value="Succinate dehydrogenase/fumarate reductase flavoprotein, catalytic domain"/>
    <property type="match status" value="1"/>
</dbReference>
<dbReference type="EC" id="1.3.5.4" evidence="6"/>
<dbReference type="SUPFAM" id="SSF56425">
    <property type="entry name" value="Succinate dehydrogenase/fumarate reductase flavoprotein, catalytic domain"/>
    <property type="match status" value="1"/>
</dbReference>
<reference evidence="6 7" key="2">
    <citation type="submission" date="2020-08" db="EMBL/GenBank/DDBJ databases">
        <title>The Agave Microbiome: Exploring the role of microbial communities in plant adaptations to desert environments.</title>
        <authorList>
            <person name="Partida-Martinez L.P."/>
        </authorList>
    </citation>
    <scope>NUCLEOTIDE SEQUENCE [LARGE SCALE GENOMIC DNA]</scope>
    <source>
        <strain evidence="6 7">AT2.17</strain>
    </source>
</reference>
<evidence type="ECO:0000256" key="2">
    <source>
        <dbReference type="ARBA" id="ARBA00022630"/>
    </source>
</evidence>
<gene>
    <name evidence="6" type="ORF">F4692_000920</name>
</gene>
<keyword evidence="3" id="KW-0274">FAD</keyword>
<sequence>MDDSTVDVDVLVIGSGVAGLSAALSAREAGAERVVVLEAERVVGGSTRLSTGIVMGAGSRAQSRAGVEDDADAYYNDYMNANEWRLPGGVVRAMTAASGETLDWIEDHGVRYHPGLVRGGSENTPRCVAVVGGGEGLVAALHRAARDAGVDIVLDQRVTRLLVRDERVCGVAVGDQVITADAVVVASGGIGASRERLEQCFPEQMAEAGSWHWYIGSDGARGDHLAFAEQVGADITGVVGLRLLHPGFAQTLESYIPGWQVLVDREGRRFVDESAPYGILDRALGAHGGRAFFVFDRQAVDEELTGTSAYRQTYPEDPDRRSPNWNPAMIAEQVEAGRIARGDTVEEVATALGIDPVALSDTVRHYNEGADRGVDRWGKGPAYLRPLLHPPFHGAEVRLATLCWTGTGLRIDDRARVLDGRGDVVPGLWAAGESSGGPMGEVYVGSGGSIANGAIFGRIAGREAARARPR</sequence>
<proteinExistence type="predicted"/>